<dbReference type="OrthoDB" id="442947at2759"/>
<evidence type="ECO:0000256" key="1">
    <source>
        <dbReference type="ARBA" id="ARBA00001947"/>
    </source>
</evidence>
<dbReference type="OMA" id="DLHPYHS"/>
<dbReference type="InterPro" id="IPR011032">
    <property type="entry name" value="GroES-like_sf"/>
</dbReference>
<keyword evidence="9" id="KW-1185">Reference proteome</keyword>
<dbReference type="Pfam" id="PF08240">
    <property type="entry name" value="ADH_N"/>
    <property type="match status" value="1"/>
</dbReference>
<protein>
    <recommendedName>
        <fullName evidence="10">Enoyl reductase (ER) domain-containing protein</fullName>
    </recommendedName>
</protein>
<evidence type="ECO:0000259" key="6">
    <source>
        <dbReference type="Pfam" id="PF00107"/>
    </source>
</evidence>
<dbReference type="Gene3D" id="3.90.180.10">
    <property type="entry name" value="Medium-chain alcohol dehydrogenases, catalytic domain"/>
    <property type="match status" value="1"/>
</dbReference>
<keyword evidence="3 5" id="KW-0862">Zinc</keyword>
<gene>
    <name evidence="8" type="ORF">B7463_g5089</name>
</gene>
<proteinExistence type="inferred from homology"/>
<evidence type="ECO:0000256" key="5">
    <source>
        <dbReference type="RuleBase" id="RU361277"/>
    </source>
</evidence>
<dbReference type="PANTHER" id="PTHR42813:SF2">
    <property type="entry name" value="DEHYDROGENASE, ZINC-CONTAINING, PUTATIVE (AFU_ORTHOLOGUE AFUA_2G02810)-RELATED"/>
    <property type="match status" value="1"/>
</dbReference>
<accession>A0A3E2HDK0</accession>
<dbReference type="InterPro" id="IPR013154">
    <property type="entry name" value="ADH-like_N"/>
</dbReference>
<feature type="non-terminal residue" evidence="8">
    <location>
        <position position="371"/>
    </location>
</feature>
<dbReference type="GO" id="GO:0016491">
    <property type="term" value="F:oxidoreductase activity"/>
    <property type="evidence" value="ECO:0007669"/>
    <property type="project" value="UniProtKB-KW"/>
</dbReference>
<dbReference type="GO" id="GO:0008270">
    <property type="term" value="F:zinc ion binding"/>
    <property type="evidence" value="ECO:0007669"/>
    <property type="project" value="InterPro"/>
</dbReference>
<comment type="cofactor">
    <cofactor evidence="1 5">
        <name>Zn(2+)</name>
        <dbReference type="ChEBI" id="CHEBI:29105"/>
    </cofactor>
</comment>
<evidence type="ECO:0000256" key="2">
    <source>
        <dbReference type="ARBA" id="ARBA00022723"/>
    </source>
</evidence>
<dbReference type="InterPro" id="IPR036291">
    <property type="entry name" value="NAD(P)-bd_dom_sf"/>
</dbReference>
<dbReference type="SUPFAM" id="SSF50129">
    <property type="entry name" value="GroES-like"/>
    <property type="match status" value="1"/>
</dbReference>
<evidence type="ECO:0000256" key="3">
    <source>
        <dbReference type="ARBA" id="ARBA00022833"/>
    </source>
</evidence>
<dbReference type="Pfam" id="PF00107">
    <property type="entry name" value="ADH_zinc_N"/>
    <property type="match status" value="1"/>
</dbReference>
<evidence type="ECO:0008006" key="10">
    <source>
        <dbReference type="Google" id="ProtNLM"/>
    </source>
</evidence>
<keyword evidence="2 5" id="KW-0479">Metal-binding</keyword>
<dbReference type="STRING" id="5539.A0A3E2HDK0"/>
<dbReference type="InterPro" id="IPR013149">
    <property type="entry name" value="ADH-like_C"/>
</dbReference>
<dbReference type="SUPFAM" id="SSF51735">
    <property type="entry name" value="NAD(P)-binding Rossmann-fold domains"/>
    <property type="match status" value="1"/>
</dbReference>
<evidence type="ECO:0000313" key="9">
    <source>
        <dbReference type="Proteomes" id="UP000258309"/>
    </source>
</evidence>
<reference evidence="8 9" key="1">
    <citation type="submission" date="2018-05" db="EMBL/GenBank/DDBJ databases">
        <title>Draft genome sequence of Scytalidium lignicola DSM 105466, a ubiquitous saprotrophic fungus.</title>
        <authorList>
            <person name="Buettner E."/>
            <person name="Gebauer A.M."/>
            <person name="Hofrichter M."/>
            <person name="Liers C."/>
            <person name="Kellner H."/>
        </authorList>
    </citation>
    <scope>NUCLEOTIDE SEQUENCE [LARGE SCALE GENOMIC DNA]</scope>
    <source>
        <strain evidence="8 9">DSM 105466</strain>
    </source>
</reference>
<feature type="domain" description="Alcohol dehydrogenase-like N-terminal" evidence="7">
    <location>
        <begin position="35"/>
        <end position="132"/>
    </location>
</feature>
<evidence type="ECO:0000313" key="8">
    <source>
        <dbReference type="EMBL" id="RFU31233.1"/>
    </source>
</evidence>
<name>A0A3E2HDK0_SCYLI</name>
<dbReference type="Gene3D" id="3.40.50.720">
    <property type="entry name" value="NAD(P)-binding Rossmann-like Domain"/>
    <property type="match status" value="1"/>
</dbReference>
<sequence length="371" mass="40691">MPSTTHPAQAMRAIVFKGPYKVAVEDLPIPKIVSPGDIIVKVKYAGLCGTELHMYRGHQKTTEGFILGHEFTGTVVQVGDAVKSVKLGDEITSPFSTTCSECFYCKKGLSSRCTTATLIGTPALDGAQAEYVSEFYNQKNRPLVRVPYADGTVVKAPPEINEQVLILMADIFPTGYFAASNGYRLLNESEREDAVVVVVGCGPVGLCALVSATKFRPKHLFAIDSVPSRLEQARLLGAEPLNFQTDMEGLKKRIKEVTDGRGADLCLEIVGLSPALRLAFDLIRPWGVISSVGVHNGEVPWTANEAYHKNLRMQTGRCSVRSVFPEALELLKEKQHIFMADNIIPLDDAVDAYDRFEKAKVQKIVFKMPSD</sequence>
<feature type="non-terminal residue" evidence="8">
    <location>
        <position position="1"/>
    </location>
</feature>
<evidence type="ECO:0000259" key="7">
    <source>
        <dbReference type="Pfam" id="PF08240"/>
    </source>
</evidence>
<dbReference type="InterPro" id="IPR002328">
    <property type="entry name" value="ADH_Zn_CS"/>
</dbReference>
<dbReference type="EMBL" id="NCSJ02000080">
    <property type="protein sequence ID" value="RFU31233.1"/>
    <property type="molecule type" value="Genomic_DNA"/>
</dbReference>
<evidence type="ECO:0000256" key="4">
    <source>
        <dbReference type="ARBA" id="ARBA00023002"/>
    </source>
</evidence>
<comment type="similarity">
    <text evidence="5">Belongs to the zinc-containing alcohol dehydrogenase family.</text>
</comment>
<dbReference type="AlphaFoldDB" id="A0A3E2HDK0"/>
<dbReference type="Proteomes" id="UP000258309">
    <property type="component" value="Unassembled WGS sequence"/>
</dbReference>
<comment type="caution">
    <text evidence="8">The sequence shown here is derived from an EMBL/GenBank/DDBJ whole genome shotgun (WGS) entry which is preliminary data.</text>
</comment>
<dbReference type="PROSITE" id="PS00059">
    <property type="entry name" value="ADH_ZINC"/>
    <property type="match status" value="1"/>
</dbReference>
<feature type="domain" description="Alcohol dehydrogenase-like C-terminal" evidence="6">
    <location>
        <begin position="203"/>
        <end position="332"/>
    </location>
</feature>
<keyword evidence="4" id="KW-0560">Oxidoreductase</keyword>
<dbReference type="CDD" id="cd08284">
    <property type="entry name" value="FDH_like_2"/>
    <property type="match status" value="1"/>
</dbReference>
<organism evidence="8 9">
    <name type="scientific">Scytalidium lignicola</name>
    <name type="common">Hyphomycete</name>
    <dbReference type="NCBI Taxonomy" id="5539"/>
    <lineage>
        <taxon>Eukaryota</taxon>
        <taxon>Fungi</taxon>
        <taxon>Dikarya</taxon>
        <taxon>Ascomycota</taxon>
        <taxon>Pezizomycotina</taxon>
        <taxon>Leotiomycetes</taxon>
        <taxon>Leotiomycetes incertae sedis</taxon>
        <taxon>Scytalidium</taxon>
    </lineage>
</organism>
<dbReference type="PANTHER" id="PTHR42813">
    <property type="entry name" value="ZINC-TYPE ALCOHOL DEHYDROGENASE-LIKE"/>
    <property type="match status" value="1"/>
</dbReference>